<sequence length="482" mass="51305">MPLASSGGLSSLLGRQASHLAQAPNIPSHRSIHISSFVPRPHPHASSTAGRLLRTTRGLLQAFVGHLTTPGTLRVPGAGNGFHHAVANATRGPTIRQGLSLPARIALSKPLGAPMLPRAPVVPRSVAQVGLGTARNFSSGRPIFQHLAENVPMTGRALSEADWDLRKREEQRLRLGKAKKAEKAKGKQAVKAEKVQFHSAAASPVSEPLDDEAEFDHYFPAAPTAGVTTYLLIPLAPTPSSRLPLHNNPSSSTKHPLLPISALSELHYDHHNHALRVSSLFARLDASRVWDSGVACDVYGGPDGTANVLRICFSGWDANKVRGVIGESGTGWCALEEVREGEESAETELEDVLSQLSAEDFPSRAETERFEDNGVGFGAGNIDPAQSFVLPTLDFSASFPVSPPSSVSLSDFPSGASTPISDIDMYSHTEAWSEGTSDGSGSWVEPPSVSAARMPLSPSASAWMGFSSSFTERMEGPREVMF</sequence>
<evidence type="ECO:0000313" key="2">
    <source>
        <dbReference type="Proteomes" id="UP000298327"/>
    </source>
</evidence>
<name>A0A4Y9Z8C5_9AGAM</name>
<comment type="caution">
    <text evidence="1">The sequence shown here is derived from an EMBL/GenBank/DDBJ whole genome shotgun (WGS) entry which is preliminary data.</text>
</comment>
<protein>
    <submittedName>
        <fullName evidence="1">Uncharacterized protein</fullName>
    </submittedName>
</protein>
<dbReference type="Proteomes" id="UP000298327">
    <property type="component" value="Unassembled WGS sequence"/>
</dbReference>
<dbReference type="STRING" id="205917.A0A4Y9Z8C5"/>
<organism evidence="1 2">
    <name type="scientific">Dentipellis fragilis</name>
    <dbReference type="NCBI Taxonomy" id="205917"/>
    <lineage>
        <taxon>Eukaryota</taxon>
        <taxon>Fungi</taxon>
        <taxon>Dikarya</taxon>
        <taxon>Basidiomycota</taxon>
        <taxon>Agaricomycotina</taxon>
        <taxon>Agaricomycetes</taxon>
        <taxon>Russulales</taxon>
        <taxon>Hericiaceae</taxon>
        <taxon>Dentipellis</taxon>
    </lineage>
</organism>
<dbReference type="AlphaFoldDB" id="A0A4Y9Z8C5"/>
<proteinExistence type="predicted"/>
<dbReference type="OrthoDB" id="2585251at2759"/>
<reference evidence="1 2" key="1">
    <citation type="submission" date="2019-02" db="EMBL/GenBank/DDBJ databases">
        <title>Genome sequencing of the rare red list fungi Dentipellis fragilis.</title>
        <authorList>
            <person name="Buettner E."/>
            <person name="Kellner H."/>
        </authorList>
    </citation>
    <scope>NUCLEOTIDE SEQUENCE [LARGE SCALE GENOMIC DNA]</scope>
    <source>
        <strain evidence="1 2">DSM 105465</strain>
    </source>
</reference>
<evidence type="ECO:0000313" key="1">
    <source>
        <dbReference type="EMBL" id="TFY70684.1"/>
    </source>
</evidence>
<accession>A0A4Y9Z8C5</accession>
<gene>
    <name evidence="1" type="ORF">EVG20_g2330</name>
</gene>
<keyword evidence="2" id="KW-1185">Reference proteome</keyword>
<dbReference type="EMBL" id="SEOQ01000088">
    <property type="protein sequence ID" value="TFY70684.1"/>
    <property type="molecule type" value="Genomic_DNA"/>
</dbReference>